<feature type="chain" id="PRO_5046141812" description="DUF2911 domain-containing protein" evidence="2">
    <location>
        <begin position="25"/>
        <end position="213"/>
    </location>
</feature>
<feature type="signal peptide" evidence="2">
    <location>
        <begin position="1"/>
        <end position="24"/>
    </location>
</feature>
<keyword evidence="4" id="KW-1185">Reference proteome</keyword>
<proteinExistence type="predicted"/>
<feature type="region of interest" description="Disordered" evidence="1">
    <location>
        <begin position="187"/>
        <end position="213"/>
    </location>
</feature>
<dbReference type="EMBL" id="BRVO01000002">
    <property type="protein sequence ID" value="GLB49954.1"/>
    <property type="molecule type" value="Genomic_DNA"/>
</dbReference>
<comment type="caution">
    <text evidence="3">The sequence shown here is derived from an EMBL/GenBank/DDBJ whole genome shotgun (WGS) entry which is preliminary data.</text>
</comment>
<evidence type="ECO:0000313" key="3">
    <source>
        <dbReference type="EMBL" id="GLB49954.1"/>
    </source>
</evidence>
<accession>A0ABQ5MKP1</accession>
<evidence type="ECO:0000256" key="2">
    <source>
        <dbReference type="SAM" id="SignalP"/>
    </source>
</evidence>
<dbReference type="Proteomes" id="UP001143543">
    <property type="component" value="Unassembled WGS sequence"/>
</dbReference>
<dbReference type="InterPro" id="IPR021314">
    <property type="entry name" value="DUF2911"/>
</dbReference>
<evidence type="ECO:0008006" key="5">
    <source>
        <dbReference type="Google" id="ProtNLM"/>
    </source>
</evidence>
<name>A0ABQ5MKP1_9FLAO</name>
<evidence type="ECO:0000313" key="4">
    <source>
        <dbReference type="Proteomes" id="UP001143543"/>
    </source>
</evidence>
<keyword evidence="2" id="KW-0732">Signal</keyword>
<protein>
    <recommendedName>
        <fullName evidence="5">DUF2911 domain-containing protein</fullName>
    </recommendedName>
</protein>
<dbReference type="RefSeq" id="WP_281765572.1">
    <property type="nucleotide sequence ID" value="NZ_BRVO01000002.1"/>
</dbReference>
<dbReference type="Pfam" id="PF11138">
    <property type="entry name" value="DUF2911"/>
    <property type="match status" value="1"/>
</dbReference>
<organism evidence="3 4">
    <name type="scientific">Neptunitalea lumnitzerae</name>
    <dbReference type="NCBI Taxonomy" id="2965509"/>
    <lineage>
        <taxon>Bacteria</taxon>
        <taxon>Pseudomonadati</taxon>
        <taxon>Bacteroidota</taxon>
        <taxon>Flavobacteriia</taxon>
        <taxon>Flavobacteriales</taxon>
        <taxon>Flavobacteriaceae</taxon>
        <taxon>Neptunitalea</taxon>
    </lineage>
</organism>
<gene>
    <name evidence="3" type="ORF">Y10_23220</name>
</gene>
<evidence type="ECO:0000256" key="1">
    <source>
        <dbReference type="SAM" id="MobiDB-lite"/>
    </source>
</evidence>
<reference evidence="3" key="1">
    <citation type="submission" date="2022-07" db="EMBL/GenBank/DDBJ databases">
        <title>Taxonomy of Novel Oxalotrophic and Methylotrophic Bacteria.</title>
        <authorList>
            <person name="Sahin N."/>
            <person name="Tani A."/>
        </authorList>
    </citation>
    <scope>NUCLEOTIDE SEQUENCE</scope>
    <source>
        <strain evidence="3">Y10</strain>
    </source>
</reference>
<sequence length="213" mass="24012">MKLRTGSALLFTLLLICTLNTVNAQKFSGLDMSPHDIAYYRTENNAAPLVKVLYGRPQLRGRAVGKEIAPFGKVWRTGANEATEIHFYEDVIINDTLVKAGTYSLLTIPEKREWTFIINKDTDTWGAYSYDENKDVVRIKTSSEGGKESLDALSIAFDKTDEEDTVNLVVGWGKVRAYLPIEFPENTPKEELITKETEPDNQIETEKTTENVD</sequence>